<gene>
    <name evidence="9" type="ORF">OHA22_22555</name>
</gene>
<dbReference type="SUPFAM" id="SSF46894">
    <property type="entry name" value="C-terminal effector domain of the bipartite response regulators"/>
    <property type="match status" value="1"/>
</dbReference>
<evidence type="ECO:0000256" key="3">
    <source>
        <dbReference type="ARBA" id="ARBA00023015"/>
    </source>
</evidence>
<dbReference type="InterPro" id="IPR019734">
    <property type="entry name" value="TPR_rpt"/>
</dbReference>
<keyword evidence="5" id="KW-0804">Transcription</keyword>
<keyword evidence="4 6" id="KW-0238">DNA-binding</keyword>
<dbReference type="EMBL" id="CP108222">
    <property type="protein sequence ID" value="WTT18118.1"/>
    <property type="molecule type" value="Genomic_DNA"/>
</dbReference>
<dbReference type="PANTHER" id="PTHR35807:SF1">
    <property type="entry name" value="TRANSCRIPTIONAL REGULATOR REDD"/>
    <property type="match status" value="1"/>
</dbReference>
<evidence type="ECO:0000256" key="2">
    <source>
        <dbReference type="ARBA" id="ARBA00023012"/>
    </source>
</evidence>
<dbReference type="InterPro" id="IPR011990">
    <property type="entry name" value="TPR-like_helical_dom_sf"/>
</dbReference>
<keyword evidence="3" id="KW-0805">Transcription regulation</keyword>
<dbReference type="CDD" id="cd15831">
    <property type="entry name" value="BTAD"/>
    <property type="match status" value="1"/>
</dbReference>
<evidence type="ECO:0000256" key="5">
    <source>
        <dbReference type="ARBA" id="ARBA00023163"/>
    </source>
</evidence>
<dbReference type="AlphaFoldDB" id="A0AAU2A2N3"/>
<dbReference type="SUPFAM" id="SSF52540">
    <property type="entry name" value="P-loop containing nucleoside triphosphate hydrolases"/>
    <property type="match status" value="1"/>
</dbReference>
<dbReference type="Pfam" id="PF13424">
    <property type="entry name" value="TPR_12"/>
    <property type="match status" value="1"/>
</dbReference>
<name>A0AAU2A2N3_9ACTN</name>
<dbReference type="SMART" id="SM00028">
    <property type="entry name" value="TPR"/>
    <property type="match status" value="4"/>
</dbReference>
<sequence>MPEEPVPLRFRVLGEVRVWRGGVEVDPGPPGRRTLLALLLARAGSPVQLPDIVDALWADRPPGHAVNMVHRHVGELRRLLEPGLPLRAEGGLLLRGGGGYRLAVPPDAVDLLVFRQLVGRARESGDSAGAVDLFVEALSLRGEPASGHAEASASPHPLFVELEREYDCVVREAAALALGCGRADRVLPVLSASAARCPLDEGIQALLMRALAATGRPDRALAVFRATAARLADELGVDPGPELTAARPTSSSPTSQTSQTSPTSPTSSSLTDPPVPPAQLPSALPAFVGRHAELELLRGLLEGVDGARPSSAPVICTISGTAGVGKTALAVHLAHEVADRFPDGQLYVDLRGFAAGVSPTAPENAVRGFLDALGVPAARVPESLDAQAALYRSLLAGRRMLVVLDNARDAAQVRPLLPGGGGCLVLVTSRNRLSGLASADGARPLTLDLVTSDDARDALAARIGADRVAAEPEAVAEIVALTARLPLALAVVAARAVVHPSFPLSALADQLRNSHRALDGFHEAGADTATDVRAVFSWSYDALGTEAARLFRLLALHPGPDLTVHTAAALAGLTVGRTRPLLAELADAHLLTERAPGRYVFHDLLHAYATELVHADETDDERRGAVRRLLDHCLHTAHAAALHYDPPTAVITPEEASQGSVQAQALGDDAAACAWFRSERPLLLGVFRQALEHGLDGHVWQLAWCLERYHERLGHWHEYLALQRAALPAARRLGDPVALGHAHRGLGRACVMLRHYAEAEEQLRCAQGVFEEAGDGHGLAQVQLSLWLLLTRQDRFKEGLDELAPALGIYRASGHRRGQAYVLVATAWGEACLGDCRNALVHAHQALALFQELGARLPEGYTWDTLGHVHTRLGEHPRSVTCHQRALALFREAGDLFNVACVLDRLGDAHLAAGDRAAALSTWRAAREAMQDFDPVWAAEVRRKIDA</sequence>
<dbReference type="Gene3D" id="3.40.50.300">
    <property type="entry name" value="P-loop containing nucleotide triphosphate hydrolases"/>
    <property type="match status" value="1"/>
</dbReference>
<dbReference type="InterPro" id="IPR001867">
    <property type="entry name" value="OmpR/PhoB-type_DNA-bd"/>
</dbReference>
<dbReference type="SUPFAM" id="SSF48452">
    <property type="entry name" value="TPR-like"/>
    <property type="match status" value="2"/>
</dbReference>
<evidence type="ECO:0000259" key="8">
    <source>
        <dbReference type="PROSITE" id="PS51755"/>
    </source>
</evidence>
<dbReference type="SMART" id="SM00862">
    <property type="entry name" value="Trans_reg_C"/>
    <property type="match status" value="1"/>
</dbReference>
<dbReference type="InterPro" id="IPR036388">
    <property type="entry name" value="WH-like_DNA-bd_sf"/>
</dbReference>
<dbReference type="Pfam" id="PF03704">
    <property type="entry name" value="BTAD"/>
    <property type="match status" value="1"/>
</dbReference>
<feature type="compositionally biased region" description="Low complexity" evidence="7">
    <location>
        <begin position="248"/>
        <end position="272"/>
    </location>
</feature>
<proteinExistence type="inferred from homology"/>
<dbReference type="InterPro" id="IPR005158">
    <property type="entry name" value="BTAD"/>
</dbReference>
<feature type="region of interest" description="Disordered" evidence="7">
    <location>
        <begin position="235"/>
        <end position="282"/>
    </location>
</feature>
<dbReference type="Gene3D" id="1.25.40.10">
    <property type="entry name" value="Tetratricopeptide repeat domain"/>
    <property type="match status" value="3"/>
</dbReference>
<dbReference type="InterPro" id="IPR051677">
    <property type="entry name" value="AfsR-DnrI-RedD_regulator"/>
</dbReference>
<dbReference type="GO" id="GO:0000160">
    <property type="term" value="P:phosphorelay signal transduction system"/>
    <property type="evidence" value="ECO:0007669"/>
    <property type="project" value="UniProtKB-KW"/>
</dbReference>
<evidence type="ECO:0000256" key="6">
    <source>
        <dbReference type="PROSITE-ProRule" id="PRU01091"/>
    </source>
</evidence>
<accession>A0AAU2A2N3</accession>
<evidence type="ECO:0000256" key="1">
    <source>
        <dbReference type="ARBA" id="ARBA00005820"/>
    </source>
</evidence>
<dbReference type="Gene3D" id="1.10.10.10">
    <property type="entry name" value="Winged helix-like DNA-binding domain superfamily/Winged helix DNA-binding domain"/>
    <property type="match status" value="1"/>
</dbReference>
<evidence type="ECO:0000256" key="4">
    <source>
        <dbReference type="ARBA" id="ARBA00023125"/>
    </source>
</evidence>
<dbReference type="SMART" id="SM01043">
    <property type="entry name" value="BTAD"/>
    <property type="match status" value="1"/>
</dbReference>
<comment type="similarity">
    <text evidence="1">Belongs to the AfsR/DnrI/RedD regulatory family.</text>
</comment>
<dbReference type="InterPro" id="IPR016032">
    <property type="entry name" value="Sig_transdc_resp-reg_C-effctor"/>
</dbReference>
<feature type="domain" description="OmpR/PhoB-type" evidence="8">
    <location>
        <begin position="1"/>
        <end position="104"/>
    </location>
</feature>
<dbReference type="PANTHER" id="PTHR35807">
    <property type="entry name" value="TRANSCRIPTIONAL REGULATOR REDD-RELATED"/>
    <property type="match status" value="1"/>
</dbReference>
<evidence type="ECO:0000256" key="7">
    <source>
        <dbReference type="SAM" id="MobiDB-lite"/>
    </source>
</evidence>
<dbReference type="PRINTS" id="PR00364">
    <property type="entry name" value="DISEASERSIST"/>
</dbReference>
<organism evidence="9">
    <name type="scientific">Streptomyces sp. NBC_00093</name>
    <dbReference type="NCBI Taxonomy" id="2975649"/>
    <lineage>
        <taxon>Bacteria</taxon>
        <taxon>Bacillati</taxon>
        <taxon>Actinomycetota</taxon>
        <taxon>Actinomycetes</taxon>
        <taxon>Kitasatosporales</taxon>
        <taxon>Streptomycetaceae</taxon>
        <taxon>Streptomyces</taxon>
    </lineage>
</organism>
<dbReference type="PROSITE" id="PS51755">
    <property type="entry name" value="OMPR_PHOB"/>
    <property type="match status" value="1"/>
</dbReference>
<reference evidence="9" key="1">
    <citation type="submission" date="2022-10" db="EMBL/GenBank/DDBJ databases">
        <title>The complete genomes of actinobacterial strains from the NBC collection.</title>
        <authorList>
            <person name="Joergensen T.S."/>
            <person name="Alvarez Arevalo M."/>
            <person name="Sterndorff E.B."/>
            <person name="Faurdal D."/>
            <person name="Vuksanovic O."/>
            <person name="Mourched A.-S."/>
            <person name="Charusanti P."/>
            <person name="Shaw S."/>
            <person name="Blin K."/>
            <person name="Weber T."/>
        </authorList>
    </citation>
    <scope>NUCLEOTIDE SEQUENCE</scope>
    <source>
        <strain evidence="9">NBC_00093</strain>
    </source>
</reference>
<dbReference type="GO" id="GO:0003677">
    <property type="term" value="F:DNA binding"/>
    <property type="evidence" value="ECO:0007669"/>
    <property type="project" value="UniProtKB-UniRule"/>
</dbReference>
<dbReference type="InterPro" id="IPR027417">
    <property type="entry name" value="P-loop_NTPase"/>
</dbReference>
<dbReference type="GO" id="GO:0043531">
    <property type="term" value="F:ADP binding"/>
    <property type="evidence" value="ECO:0007669"/>
    <property type="project" value="InterPro"/>
</dbReference>
<protein>
    <submittedName>
        <fullName evidence="9">Tetratricopeptide repeat protein</fullName>
    </submittedName>
</protein>
<evidence type="ECO:0000313" key="9">
    <source>
        <dbReference type="EMBL" id="WTT18118.1"/>
    </source>
</evidence>
<feature type="DNA-binding region" description="OmpR/PhoB-type" evidence="6">
    <location>
        <begin position="1"/>
        <end position="104"/>
    </location>
</feature>
<keyword evidence="2" id="KW-0902">Two-component regulatory system</keyword>
<dbReference type="GO" id="GO:0006355">
    <property type="term" value="P:regulation of DNA-templated transcription"/>
    <property type="evidence" value="ECO:0007669"/>
    <property type="project" value="InterPro"/>
</dbReference>